<proteinExistence type="predicted"/>
<protein>
    <submittedName>
        <fullName evidence="3">IS110 family transposase</fullName>
    </submittedName>
</protein>
<dbReference type="NCBIfam" id="NF033542">
    <property type="entry name" value="transpos_IS110"/>
    <property type="match status" value="1"/>
</dbReference>
<evidence type="ECO:0000259" key="1">
    <source>
        <dbReference type="Pfam" id="PF01548"/>
    </source>
</evidence>
<name>A0ABX1K763_9MICO</name>
<dbReference type="EMBL" id="JABACI010000001">
    <property type="protein sequence ID" value="NLP82357.1"/>
    <property type="molecule type" value="Genomic_DNA"/>
</dbReference>
<keyword evidence="4" id="KW-1185">Reference proteome</keyword>
<dbReference type="PANTHER" id="PTHR33055:SF16">
    <property type="entry name" value="TRANSPOSASE FOR INSERTION SEQUENCE ELEMENT IS1547"/>
    <property type="match status" value="1"/>
</dbReference>
<organism evidence="3 4">
    <name type="scientific">Microbacterium salsuginis</name>
    <dbReference type="NCBI Taxonomy" id="2722803"/>
    <lineage>
        <taxon>Bacteria</taxon>
        <taxon>Bacillati</taxon>
        <taxon>Actinomycetota</taxon>
        <taxon>Actinomycetes</taxon>
        <taxon>Micrococcales</taxon>
        <taxon>Microbacteriaceae</taxon>
        <taxon>Microbacterium</taxon>
    </lineage>
</organism>
<reference evidence="3 4" key="1">
    <citation type="submission" date="2020-04" db="EMBL/GenBank/DDBJ databases">
        <title>CFH 90308 Microbacterium sp.</title>
        <authorList>
            <person name="Nie G."/>
            <person name="Ming H."/>
            <person name="Xia T."/>
        </authorList>
    </citation>
    <scope>NUCLEOTIDE SEQUENCE [LARGE SCALE GENOMIC DNA]</scope>
    <source>
        <strain evidence="3 4">CFH 90308</strain>
    </source>
</reference>
<accession>A0ABX1K763</accession>
<sequence length="369" mass="39898">MTIVAHSHPFVVGVDTHAKTHTYAVVETGSGQLLACQQFPTTPPGIARAIGWAGRLTGGQADTLWSIEGVATYGARLARAAADSGYEVVEAPRISARTRRGVGKSDPLDARAIAAAVLPLEDTQLRRPRADDGTRQALRVLVAARDQMATEKTVNVNALTALLRTNDLGIDARRPLTAAQIGQASRWQKRIEPLAIATARGEAVRLARRIVDLQRALTENHARLTELIIASPAAPLLQETGVGAYTAAVVITAWSHPGRVRSDGAFASLAGVSPLPASSGNTTRHRLNRGGDRRLNKALHFIAITRMSRDPGTKAYLDKRLAEGRTRREIRRCIKRYLARHLYRTLNALYEHPAEERPTSASTLAPTIG</sequence>
<gene>
    <name evidence="3" type="ORF">HF576_00695</name>
</gene>
<feature type="domain" description="Transposase IS110-like N-terminal" evidence="1">
    <location>
        <begin position="12"/>
        <end position="164"/>
    </location>
</feature>
<dbReference type="RefSeq" id="WP_168910876.1">
    <property type="nucleotide sequence ID" value="NZ_JABACI010000001.1"/>
</dbReference>
<comment type="caution">
    <text evidence="3">The sequence shown here is derived from an EMBL/GenBank/DDBJ whole genome shotgun (WGS) entry which is preliminary data.</text>
</comment>
<dbReference type="InterPro" id="IPR003346">
    <property type="entry name" value="Transposase_20"/>
</dbReference>
<feature type="domain" description="Transposase IS116/IS110/IS902 C-terminal" evidence="2">
    <location>
        <begin position="236"/>
        <end position="316"/>
    </location>
</feature>
<dbReference type="InterPro" id="IPR002525">
    <property type="entry name" value="Transp_IS110-like_N"/>
</dbReference>
<dbReference type="Pfam" id="PF02371">
    <property type="entry name" value="Transposase_20"/>
    <property type="match status" value="1"/>
</dbReference>
<dbReference type="Proteomes" id="UP001429745">
    <property type="component" value="Unassembled WGS sequence"/>
</dbReference>
<evidence type="ECO:0000313" key="4">
    <source>
        <dbReference type="Proteomes" id="UP001429745"/>
    </source>
</evidence>
<evidence type="ECO:0000259" key="2">
    <source>
        <dbReference type="Pfam" id="PF02371"/>
    </source>
</evidence>
<dbReference type="Pfam" id="PF01548">
    <property type="entry name" value="DEDD_Tnp_IS110"/>
    <property type="match status" value="1"/>
</dbReference>
<evidence type="ECO:0000313" key="3">
    <source>
        <dbReference type="EMBL" id="NLP82357.1"/>
    </source>
</evidence>
<dbReference type="InterPro" id="IPR047650">
    <property type="entry name" value="Transpos_IS110"/>
</dbReference>
<dbReference type="PANTHER" id="PTHR33055">
    <property type="entry name" value="TRANSPOSASE FOR INSERTION SEQUENCE ELEMENT IS1111A"/>
    <property type="match status" value="1"/>
</dbReference>